<dbReference type="GO" id="GO:0000166">
    <property type="term" value="F:nucleotide binding"/>
    <property type="evidence" value="ECO:0007669"/>
    <property type="project" value="UniProtKB-UniRule"/>
</dbReference>
<dbReference type="Gene3D" id="3.30.70.860">
    <property type="match status" value="1"/>
</dbReference>
<keyword evidence="5" id="KW-1185">Reference proteome</keyword>
<comment type="function">
    <text evidence="3">Nucleotide-binding protein.</text>
</comment>
<dbReference type="Proteomes" id="UP000019681">
    <property type="component" value="Unassembled WGS sequence"/>
</dbReference>
<evidence type="ECO:0000256" key="2">
    <source>
        <dbReference type="ARBA" id="ARBA00093450"/>
    </source>
</evidence>
<dbReference type="PANTHER" id="PTHR30476:SF0">
    <property type="entry name" value="UPF0234 PROTEIN YAJQ"/>
    <property type="match status" value="1"/>
</dbReference>
<evidence type="ECO:0000313" key="5">
    <source>
        <dbReference type="Proteomes" id="UP000019681"/>
    </source>
</evidence>
<gene>
    <name evidence="4" type="ORF">Q428_01060</name>
</gene>
<evidence type="ECO:0000256" key="1">
    <source>
        <dbReference type="ARBA" id="ARBA00022741"/>
    </source>
</evidence>
<protein>
    <recommendedName>
        <fullName evidence="3">Nucleotide-binding protein Q428_01060</fullName>
    </recommendedName>
</protein>
<proteinExistence type="inferred from homology"/>
<sequence>MAGNCSFDVVSEINVQEMDNAVNQTIKEISQRFDFKGCVAEIEFNKEEIKIHAEDEYKLNTILEILRGKMVKRNVSPKFLDPGKLEPASGGTVRQVVKIKKGISKEKAKEIIQDIKTSKIKVQAQIMDDVVRVSGKNKDDLQAVIHMLKGKDYDIELQFTNYRS</sequence>
<comment type="similarity">
    <text evidence="2 3">Belongs to the YajQ family.</text>
</comment>
<dbReference type="InterPro" id="IPR035570">
    <property type="entry name" value="UPF0234_N"/>
</dbReference>
<dbReference type="CDD" id="cd11740">
    <property type="entry name" value="YajQ_like"/>
    <property type="match status" value="1"/>
</dbReference>
<dbReference type="InterPro" id="IPR007551">
    <property type="entry name" value="YajQ/Smlt4090-like"/>
</dbReference>
<dbReference type="Pfam" id="PF04461">
    <property type="entry name" value="YajQ"/>
    <property type="match status" value="1"/>
</dbReference>
<dbReference type="AlphaFoldDB" id="A0A017RZ20"/>
<evidence type="ECO:0000313" key="4">
    <source>
        <dbReference type="EMBL" id="EYE89639.1"/>
    </source>
</evidence>
<dbReference type="SUPFAM" id="SSF89963">
    <property type="entry name" value="YajQ-like"/>
    <property type="match status" value="2"/>
</dbReference>
<dbReference type="NCBIfam" id="NF003819">
    <property type="entry name" value="PRK05412.1"/>
    <property type="match status" value="1"/>
</dbReference>
<dbReference type="GO" id="GO:0005829">
    <property type="term" value="C:cytosol"/>
    <property type="evidence" value="ECO:0007669"/>
    <property type="project" value="TreeGrafter"/>
</dbReference>
<dbReference type="OrthoDB" id="9801447at2"/>
<dbReference type="STRING" id="1403537.Q428_01060"/>
<dbReference type="RefSeq" id="WP_035377365.1">
    <property type="nucleotide sequence ID" value="NZ_AZQP01000002.1"/>
</dbReference>
<dbReference type="EMBL" id="AZQP01000002">
    <property type="protein sequence ID" value="EYE89639.1"/>
    <property type="molecule type" value="Genomic_DNA"/>
</dbReference>
<reference evidence="4 5" key="1">
    <citation type="journal article" date="2014" name="Genome Announc.">
        <title>Draft Genome Sequence of Fervidicella metallireducens Strain AeBT, an Iron-Reducing Thermoanaerobe from the Great Artesian Basin.</title>
        <authorList>
            <person name="Patel B.K."/>
        </authorList>
    </citation>
    <scope>NUCLEOTIDE SEQUENCE [LARGE SCALE GENOMIC DNA]</scope>
    <source>
        <strain evidence="4 5">AeB</strain>
    </source>
</reference>
<keyword evidence="1 3" id="KW-0547">Nucleotide-binding</keyword>
<dbReference type="Gene3D" id="3.30.70.990">
    <property type="entry name" value="YajQ-like, domain 2"/>
    <property type="match status" value="1"/>
</dbReference>
<organism evidence="4 5">
    <name type="scientific">Fervidicella metallireducens AeB</name>
    <dbReference type="NCBI Taxonomy" id="1403537"/>
    <lineage>
        <taxon>Bacteria</taxon>
        <taxon>Bacillati</taxon>
        <taxon>Bacillota</taxon>
        <taxon>Clostridia</taxon>
        <taxon>Eubacteriales</taxon>
        <taxon>Clostridiaceae</taxon>
        <taxon>Fervidicella</taxon>
    </lineage>
</organism>
<name>A0A017RZ20_9CLOT</name>
<dbReference type="InterPro" id="IPR035571">
    <property type="entry name" value="UPF0234-like_C"/>
</dbReference>
<dbReference type="PANTHER" id="PTHR30476">
    <property type="entry name" value="UPF0234 PROTEIN YAJQ"/>
    <property type="match status" value="1"/>
</dbReference>
<dbReference type="InterPro" id="IPR036183">
    <property type="entry name" value="YajQ-like_sf"/>
</dbReference>
<evidence type="ECO:0000256" key="3">
    <source>
        <dbReference type="HAMAP-Rule" id="MF_00632"/>
    </source>
</evidence>
<comment type="caution">
    <text evidence="4">The sequence shown here is derived from an EMBL/GenBank/DDBJ whole genome shotgun (WGS) entry which is preliminary data.</text>
</comment>
<accession>A0A017RZ20</accession>
<dbReference type="HAMAP" id="MF_00632">
    <property type="entry name" value="UPF0234"/>
    <property type="match status" value="1"/>
</dbReference>